<dbReference type="EMBL" id="VFJC01000023">
    <property type="protein sequence ID" value="KAB5533255.1"/>
    <property type="molecule type" value="Genomic_DNA"/>
</dbReference>
<comment type="caution">
    <text evidence="2">The sequence shown here is derived from an EMBL/GenBank/DDBJ whole genome shotgun (WGS) entry which is preliminary data.</text>
</comment>
<evidence type="ECO:0000256" key="1">
    <source>
        <dbReference type="SAM" id="MobiDB-lite"/>
    </source>
</evidence>
<protein>
    <submittedName>
        <fullName evidence="2">Uncharacterized protein</fullName>
    </submittedName>
</protein>
<gene>
    <name evidence="2" type="ORF">PHYPO_G00129680</name>
</gene>
<sequence length="222" mass="24952">MSTLASGVKSDCCQSNVNTERGSASVENSSPERETAGGFQEARGKKCITRASTECIQTIKDLHIRRRTLLKSKGEWGSTPENQDECRGQLCFTSFFSLRFPSTRRDNYRTNIRIATKLRSNDLHTKSDAETRVADVQHQEFGEKDFLVATLRESTGTTTKDEDVSKSQNDDTIYSWGNHEHDISSHRPSDGIQRGLALCDQERILVQRPTLTAMSVHVLPEQ</sequence>
<name>A0A5N5KS72_PANHP</name>
<dbReference type="Proteomes" id="UP000327468">
    <property type="component" value="Chromosome 22"/>
</dbReference>
<feature type="region of interest" description="Disordered" evidence="1">
    <location>
        <begin position="157"/>
        <end position="190"/>
    </location>
</feature>
<feature type="region of interest" description="Disordered" evidence="1">
    <location>
        <begin position="1"/>
        <end position="41"/>
    </location>
</feature>
<reference evidence="2 3" key="1">
    <citation type="submission" date="2019-06" db="EMBL/GenBank/DDBJ databases">
        <title>A chromosome-scale genome assembly of the striped catfish, Pangasianodon hypophthalmus.</title>
        <authorList>
            <person name="Wen M."/>
            <person name="Zahm M."/>
            <person name="Roques C."/>
            <person name="Cabau C."/>
            <person name="Klopp C."/>
            <person name="Donnadieu C."/>
            <person name="Jouanno E."/>
            <person name="Avarre J.-C."/>
            <person name="Campet M."/>
            <person name="Ha T.T.T."/>
            <person name="Dugue R."/>
            <person name="Lampietro C."/>
            <person name="Louis A."/>
            <person name="Herpin A."/>
            <person name="Echchiki A."/>
            <person name="Berthelot C."/>
            <person name="Parey E."/>
            <person name="Roest-Crollius H."/>
            <person name="Braasch I."/>
            <person name="Postlethwait J."/>
            <person name="Bobe J."/>
            <person name="Montfort J."/>
            <person name="Bouchez O."/>
            <person name="Begum T."/>
            <person name="Schartl M."/>
            <person name="Guiguen Y."/>
        </authorList>
    </citation>
    <scope>NUCLEOTIDE SEQUENCE [LARGE SCALE GENOMIC DNA]</scope>
    <source>
        <strain evidence="2 3">Indonesia</strain>
        <tissue evidence="2">Blood</tissue>
    </source>
</reference>
<accession>A0A5N5KS72</accession>
<proteinExistence type="predicted"/>
<feature type="compositionally biased region" description="Basic and acidic residues" evidence="1">
    <location>
        <begin position="159"/>
        <end position="169"/>
    </location>
</feature>
<dbReference type="AlphaFoldDB" id="A0A5N5KS72"/>
<keyword evidence="3" id="KW-1185">Reference proteome</keyword>
<evidence type="ECO:0000313" key="2">
    <source>
        <dbReference type="EMBL" id="KAB5533255.1"/>
    </source>
</evidence>
<organism evidence="2 3">
    <name type="scientific">Pangasianodon hypophthalmus</name>
    <name type="common">Striped catfish</name>
    <name type="synonym">Helicophagus hypophthalmus</name>
    <dbReference type="NCBI Taxonomy" id="310915"/>
    <lineage>
        <taxon>Eukaryota</taxon>
        <taxon>Metazoa</taxon>
        <taxon>Chordata</taxon>
        <taxon>Craniata</taxon>
        <taxon>Vertebrata</taxon>
        <taxon>Euteleostomi</taxon>
        <taxon>Actinopterygii</taxon>
        <taxon>Neopterygii</taxon>
        <taxon>Teleostei</taxon>
        <taxon>Ostariophysi</taxon>
        <taxon>Siluriformes</taxon>
        <taxon>Pangasiidae</taxon>
        <taxon>Pangasianodon</taxon>
    </lineage>
</organism>
<evidence type="ECO:0000313" key="3">
    <source>
        <dbReference type="Proteomes" id="UP000327468"/>
    </source>
</evidence>
<feature type="compositionally biased region" description="Basic and acidic residues" evidence="1">
    <location>
        <begin position="178"/>
        <end position="189"/>
    </location>
</feature>
<feature type="compositionally biased region" description="Polar residues" evidence="1">
    <location>
        <begin position="12"/>
        <end position="29"/>
    </location>
</feature>